<dbReference type="OrthoDB" id="10290578at2759"/>
<dbReference type="EMBL" id="RCMK01000204">
    <property type="protein sequence ID" value="KAG2944228.1"/>
    <property type="molecule type" value="Genomic_DNA"/>
</dbReference>
<evidence type="ECO:0000313" key="8">
    <source>
        <dbReference type="EMBL" id="RAW23502.1"/>
    </source>
</evidence>
<evidence type="ECO:0000313" key="7">
    <source>
        <dbReference type="EMBL" id="KAG6949743.1"/>
    </source>
</evidence>
<keyword evidence="9" id="KW-1185">Reference proteome</keyword>
<sequence length="117" mass="12385">MGFLLAQVNATSTGGTTFKTATATRPDVVRWITCSWTSLTQATIPGGFKKAKLTIASILPPPQSIPHAPPESDLGSLVRLLQLSNIAVEAVDPAKDIDHDELDGEASSDEGWPLGKF</sequence>
<reference evidence="6" key="2">
    <citation type="submission" date="2018-05" db="EMBL/GenBank/DDBJ databases">
        <title>Effector identification in a new, highly contiguous assembly of the strawberry crown rot pathogen Phytophthora cactorum.</title>
        <authorList>
            <person name="Armitage A.D."/>
            <person name="Nellist C.F."/>
            <person name="Bates H."/>
            <person name="Vickerstaff R.J."/>
            <person name="Harrison R.J."/>
        </authorList>
    </citation>
    <scope>NUCLEOTIDE SEQUENCE</scope>
    <source>
        <strain evidence="2">15-7</strain>
        <strain evidence="3">4032</strain>
        <strain evidence="4">4040</strain>
        <strain evidence="5">P415</strain>
        <strain evidence="6">P421</strain>
    </source>
</reference>
<evidence type="ECO:0000313" key="3">
    <source>
        <dbReference type="EMBL" id="KAG2897416.1"/>
    </source>
</evidence>
<evidence type="ECO:0000313" key="6">
    <source>
        <dbReference type="EMBL" id="KAG3212757.1"/>
    </source>
</evidence>
<organism evidence="8 9">
    <name type="scientific">Phytophthora cactorum</name>
    <dbReference type="NCBI Taxonomy" id="29920"/>
    <lineage>
        <taxon>Eukaryota</taxon>
        <taxon>Sar</taxon>
        <taxon>Stramenopiles</taxon>
        <taxon>Oomycota</taxon>
        <taxon>Peronosporomycetes</taxon>
        <taxon>Peronosporales</taxon>
        <taxon>Peronosporaceae</taxon>
        <taxon>Phytophthora</taxon>
    </lineage>
</organism>
<dbReference type="EMBL" id="RCML01000787">
    <property type="protein sequence ID" value="KAG2969504.1"/>
    <property type="molecule type" value="Genomic_DNA"/>
</dbReference>
<reference evidence="7" key="3">
    <citation type="submission" date="2021-01" db="EMBL/GenBank/DDBJ databases">
        <title>Phytophthora aleatoria, a newly-described species from Pinus radiata is distinct from Phytophthora cactorum isolates based on comparative genomics.</title>
        <authorList>
            <person name="Mcdougal R."/>
            <person name="Panda P."/>
            <person name="Williams N."/>
            <person name="Studholme D.J."/>
        </authorList>
    </citation>
    <scope>NUCLEOTIDE SEQUENCE</scope>
    <source>
        <strain evidence="7">NZFS 3830</strain>
    </source>
</reference>
<dbReference type="Proteomes" id="UP000251314">
    <property type="component" value="Unassembled WGS sequence"/>
</dbReference>
<feature type="region of interest" description="Disordered" evidence="1">
    <location>
        <begin position="94"/>
        <end position="117"/>
    </location>
</feature>
<dbReference type="EMBL" id="RCMI01000800">
    <property type="protein sequence ID" value="KAG2897416.1"/>
    <property type="molecule type" value="Genomic_DNA"/>
</dbReference>
<dbReference type="Proteomes" id="UP000774804">
    <property type="component" value="Unassembled WGS sequence"/>
</dbReference>
<protein>
    <submittedName>
        <fullName evidence="8">Uncharacterized protein</fullName>
    </submittedName>
</protein>
<evidence type="ECO:0000313" key="5">
    <source>
        <dbReference type="EMBL" id="KAG2969504.1"/>
    </source>
</evidence>
<dbReference type="Proteomes" id="UP000688947">
    <property type="component" value="Unassembled WGS sequence"/>
</dbReference>
<proteinExistence type="predicted"/>
<dbReference type="VEuPathDB" id="FungiDB:PC110_g20063"/>
<evidence type="ECO:0000256" key="1">
    <source>
        <dbReference type="SAM" id="MobiDB-lite"/>
    </source>
</evidence>
<dbReference type="Proteomes" id="UP000760860">
    <property type="component" value="Unassembled WGS sequence"/>
</dbReference>
<dbReference type="EMBL" id="JAENGZ010001211">
    <property type="protein sequence ID" value="KAG6949743.1"/>
    <property type="molecule type" value="Genomic_DNA"/>
</dbReference>
<dbReference type="Proteomes" id="UP000735874">
    <property type="component" value="Unassembled WGS sequence"/>
</dbReference>
<accession>A0A329RJI7</accession>
<dbReference type="EMBL" id="RCMG01001156">
    <property type="protein sequence ID" value="KAG2834771.1"/>
    <property type="molecule type" value="Genomic_DNA"/>
</dbReference>
<dbReference type="EMBL" id="RCMV01000801">
    <property type="protein sequence ID" value="KAG3212757.1"/>
    <property type="molecule type" value="Genomic_DNA"/>
</dbReference>
<feature type="compositionally biased region" description="Acidic residues" evidence="1">
    <location>
        <begin position="99"/>
        <end position="108"/>
    </location>
</feature>
<evidence type="ECO:0000313" key="2">
    <source>
        <dbReference type="EMBL" id="KAG2834771.1"/>
    </source>
</evidence>
<name>A0A329RJI7_9STRA</name>
<dbReference type="EMBL" id="MJFZ01001046">
    <property type="protein sequence ID" value="RAW23502.1"/>
    <property type="molecule type" value="Genomic_DNA"/>
</dbReference>
<dbReference type="AlphaFoldDB" id="A0A329RJI7"/>
<dbReference type="Proteomes" id="UP000736787">
    <property type="component" value="Unassembled WGS sequence"/>
</dbReference>
<dbReference type="Proteomes" id="UP000697107">
    <property type="component" value="Unassembled WGS sequence"/>
</dbReference>
<evidence type="ECO:0000313" key="9">
    <source>
        <dbReference type="Proteomes" id="UP000251314"/>
    </source>
</evidence>
<comment type="caution">
    <text evidence="8">The sequence shown here is derived from an EMBL/GenBank/DDBJ whole genome shotgun (WGS) entry which is preliminary data.</text>
</comment>
<evidence type="ECO:0000313" key="4">
    <source>
        <dbReference type="EMBL" id="KAG2944228.1"/>
    </source>
</evidence>
<reference evidence="8 9" key="1">
    <citation type="submission" date="2018-01" db="EMBL/GenBank/DDBJ databases">
        <title>Draft genome of the strawberry crown rot pathogen Phytophthora cactorum.</title>
        <authorList>
            <person name="Armitage A.D."/>
            <person name="Lysoe E."/>
            <person name="Nellist C.F."/>
            <person name="Harrison R.J."/>
            <person name="Brurberg M.B."/>
        </authorList>
    </citation>
    <scope>NUCLEOTIDE SEQUENCE [LARGE SCALE GENOMIC DNA]</scope>
    <source>
        <strain evidence="8 9">10300</strain>
    </source>
</reference>
<gene>
    <name evidence="7" type="ORF">JG687_00014658</name>
    <name evidence="8" type="ORF">PC110_g20063</name>
    <name evidence="2" type="ORF">PC113_g20335</name>
    <name evidence="3" type="ORF">PC115_g17201</name>
    <name evidence="4" type="ORF">PC117_g9119</name>
    <name evidence="5" type="ORF">PC118_g17424</name>
    <name evidence="6" type="ORF">PC129_g16293</name>
</gene>